<keyword evidence="2" id="KW-0238">DNA-binding</keyword>
<gene>
    <name evidence="2" type="ORF">NST17_09920</name>
</gene>
<reference evidence="2 3" key="1">
    <citation type="submission" date="2024-03" db="EMBL/GenBank/DDBJ databases">
        <title>Bacilli Hybrid Assemblies.</title>
        <authorList>
            <person name="Kovac J."/>
        </authorList>
    </citation>
    <scope>NUCLEOTIDE SEQUENCE [LARGE SCALE GENOMIC DNA]</scope>
    <source>
        <strain evidence="2 3">FSL M8-0022</strain>
    </source>
</reference>
<dbReference type="EMBL" id="JBBYAK010000001">
    <property type="protein sequence ID" value="MEL3957510.1"/>
    <property type="molecule type" value="Genomic_DNA"/>
</dbReference>
<protein>
    <submittedName>
        <fullName evidence="2">Topoisomerase DNA-binding C4 zinc finger domain-containing protein</fullName>
    </submittedName>
</protein>
<sequence length="165" mass="18755">MNPIWQNKGHIKSLKEWLGPEFELVPYYSILVFFESATFKTGMNFKDADVIYVRNLIKTIEQYQTTATSKETAEKISGKLNKLLIGNKNKKKEIVKQHVQNINNAKGKQKANIDNSKCPKCGGKLQVKNGKFGKFVGCSNYPKCRYTRKEFINPGSIKIQKSSST</sequence>
<name>A0ABU9K0G2_9BACI</name>
<evidence type="ECO:0000313" key="3">
    <source>
        <dbReference type="Proteomes" id="UP001459714"/>
    </source>
</evidence>
<dbReference type="Gene3D" id="3.30.65.10">
    <property type="entry name" value="Bacterial Topoisomerase I, domain 1"/>
    <property type="match status" value="1"/>
</dbReference>
<dbReference type="Proteomes" id="UP001459714">
    <property type="component" value="Unassembled WGS sequence"/>
</dbReference>
<accession>A0ABU9K0G2</accession>
<organism evidence="2 3">
    <name type="scientific">Caldifermentibacillus hisashii</name>
    <dbReference type="NCBI Taxonomy" id="996558"/>
    <lineage>
        <taxon>Bacteria</taxon>
        <taxon>Bacillati</taxon>
        <taxon>Bacillota</taxon>
        <taxon>Bacilli</taxon>
        <taxon>Bacillales</taxon>
        <taxon>Bacillaceae</taxon>
        <taxon>Caldifermentibacillus</taxon>
    </lineage>
</organism>
<feature type="domain" description="DNA topoisomerase type IA zn finger" evidence="1">
    <location>
        <begin position="117"/>
        <end position="149"/>
    </location>
</feature>
<dbReference type="SUPFAM" id="SSF57783">
    <property type="entry name" value="Zinc beta-ribbon"/>
    <property type="match status" value="1"/>
</dbReference>
<keyword evidence="3" id="KW-1185">Reference proteome</keyword>
<proteinExistence type="predicted"/>
<dbReference type="Pfam" id="PF01396">
    <property type="entry name" value="Zn_ribbon_Top1"/>
    <property type="match status" value="1"/>
</dbReference>
<dbReference type="InterPro" id="IPR013498">
    <property type="entry name" value="Topo_IA_Znf"/>
</dbReference>
<dbReference type="GO" id="GO:0003677">
    <property type="term" value="F:DNA binding"/>
    <property type="evidence" value="ECO:0007669"/>
    <property type="project" value="UniProtKB-KW"/>
</dbReference>
<comment type="caution">
    <text evidence="2">The sequence shown here is derived from an EMBL/GenBank/DDBJ whole genome shotgun (WGS) entry which is preliminary data.</text>
</comment>
<evidence type="ECO:0000259" key="1">
    <source>
        <dbReference type="Pfam" id="PF01396"/>
    </source>
</evidence>
<dbReference type="RefSeq" id="WP_251242026.1">
    <property type="nucleotide sequence ID" value="NZ_CP159977.1"/>
</dbReference>
<evidence type="ECO:0000313" key="2">
    <source>
        <dbReference type="EMBL" id="MEL3957510.1"/>
    </source>
</evidence>